<protein>
    <submittedName>
        <fullName evidence="1">Uncharacterized protein</fullName>
    </submittedName>
</protein>
<dbReference type="PANTHER" id="PTHR35488">
    <property type="entry name" value="OS05G0358900 PROTEIN-RELATED"/>
    <property type="match status" value="1"/>
</dbReference>
<accession>A0AAP0DK20</accession>
<comment type="caution">
    <text evidence="1">The sequence shown here is derived from an EMBL/GenBank/DDBJ whole genome shotgun (WGS) entry which is preliminary data.</text>
</comment>
<keyword evidence="2" id="KW-1185">Reference proteome</keyword>
<sequence>MTNIPPIFPIHQPQQFSDPQFHYFQVLEELEARNHKHASAYSSSIRSAIGNLHFKLQKQKPTSIDDKSKNIKKSRKRWWKNALRFFKRKRNSTSDNGLCSASTSSGETHAFSGPVYLAESRSGWSTRYRSTRKGELNIPYISLNEVNMDQTHKISDSLMPIYLVT</sequence>
<organism evidence="1 2">
    <name type="scientific">Deinandra increscens subsp. villosa</name>
    <dbReference type="NCBI Taxonomy" id="3103831"/>
    <lineage>
        <taxon>Eukaryota</taxon>
        <taxon>Viridiplantae</taxon>
        <taxon>Streptophyta</taxon>
        <taxon>Embryophyta</taxon>
        <taxon>Tracheophyta</taxon>
        <taxon>Spermatophyta</taxon>
        <taxon>Magnoliopsida</taxon>
        <taxon>eudicotyledons</taxon>
        <taxon>Gunneridae</taxon>
        <taxon>Pentapetalae</taxon>
        <taxon>asterids</taxon>
        <taxon>campanulids</taxon>
        <taxon>Asterales</taxon>
        <taxon>Asteraceae</taxon>
        <taxon>Asteroideae</taxon>
        <taxon>Heliantheae alliance</taxon>
        <taxon>Madieae</taxon>
        <taxon>Madiinae</taxon>
        <taxon>Deinandra</taxon>
    </lineage>
</organism>
<name>A0AAP0DK20_9ASTR</name>
<proteinExistence type="predicted"/>
<dbReference type="PANTHER" id="PTHR35488:SF2">
    <property type="entry name" value="OS05G0358900 PROTEIN"/>
    <property type="match status" value="1"/>
</dbReference>
<dbReference type="EMBL" id="JBCNJP010000007">
    <property type="protein sequence ID" value="KAK9076086.1"/>
    <property type="molecule type" value="Genomic_DNA"/>
</dbReference>
<gene>
    <name evidence="1" type="ORF">SSX86_004419</name>
</gene>
<evidence type="ECO:0000313" key="2">
    <source>
        <dbReference type="Proteomes" id="UP001408789"/>
    </source>
</evidence>
<reference evidence="1 2" key="1">
    <citation type="submission" date="2024-04" db="EMBL/GenBank/DDBJ databases">
        <title>The reference genome of an endangered Asteraceae, Deinandra increscens subsp. villosa, native to the Central Coast of California.</title>
        <authorList>
            <person name="Guilliams M."/>
            <person name="Hasenstab-Lehman K."/>
            <person name="Meyer R."/>
            <person name="Mcevoy S."/>
        </authorList>
    </citation>
    <scope>NUCLEOTIDE SEQUENCE [LARGE SCALE GENOMIC DNA]</scope>
    <source>
        <tissue evidence="1">Leaf</tissue>
    </source>
</reference>
<dbReference type="AlphaFoldDB" id="A0AAP0DK20"/>
<evidence type="ECO:0000313" key="1">
    <source>
        <dbReference type="EMBL" id="KAK9076086.1"/>
    </source>
</evidence>
<dbReference type="Proteomes" id="UP001408789">
    <property type="component" value="Unassembled WGS sequence"/>
</dbReference>